<comment type="caution">
    <text evidence="1">The sequence shown here is derived from an EMBL/GenBank/DDBJ whole genome shotgun (WGS) entry which is preliminary data.</text>
</comment>
<dbReference type="AlphaFoldDB" id="A0A8X6R9H1"/>
<organism evidence="1 2">
    <name type="scientific">Trichonephila clavipes</name>
    <name type="common">Golden silk orbweaver</name>
    <name type="synonym">Nephila clavipes</name>
    <dbReference type="NCBI Taxonomy" id="2585209"/>
    <lineage>
        <taxon>Eukaryota</taxon>
        <taxon>Metazoa</taxon>
        <taxon>Ecdysozoa</taxon>
        <taxon>Arthropoda</taxon>
        <taxon>Chelicerata</taxon>
        <taxon>Arachnida</taxon>
        <taxon>Araneae</taxon>
        <taxon>Araneomorphae</taxon>
        <taxon>Entelegynae</taxon>
        <taxon>Araneoidea</taxon>
        <taxon>Nephilidae</taxon>
        <taxon>Trichonephila</taxon>
    </lineage>
</organism>
<keyword evidence="2" id="KW-1185">Reference proteome</keyword>
<proteinExistence type="predicted"/>
<dbReference type="EMBL" id="BMAU01021004">
    <property type="protein sequence ID" value="GFX86280.1"/>
    <property type="molecule type" value="Genomic_DNA"/>
</dbReference>
<evidence type="ECO:0000313" key="2">
    <source>
        <dbReference type="Proteomes" id="UP000887159"/>
    </source>
</evidence>
<gene>
    <name evidence="1" type="ORF">TNCV_2561621</name>
</gene>
<dbReference type="Proteomes" id="UP000887159">
    <property type="component" value="Unassembled WGS sequence"/>
</dbReference>
<protein>
    <submittedName>
        <fullName evidence="1">Uncharacterized protein</fullName>
    </submittedName>
</protein>
<sequence length="86" mass="9810">MASTVYVECLRTVGVKVFEKGSKRYRISMTMYAHTSPLNPKQHLKIRVGKCQDTLHTVWICQPVTSRPSGHLRYPTMFGTVILKSL</sequence>
<accession>A0A8X6R9H1</accession>
<evidence type="ECO:0000313" key="1">
    <source>
        <dbReference type="EMBL" id="GFX86280.1"/>
    </source>
</evidence>
<name>A0A8X6R9H1_TRICX</name>
<reference evidence="1" key="1">
    <citation type="submission" date="2020-08" db="EMBL/GenBank/DDBJ databases">
        <title>Multicomponent nature underlies the extraordinary mechanical properties of spider dragline silk.</title>
        <authorList>
            <person name="Kono N."/>
            <person name="Nakamura H."/>
            <person name="Mori M."/>
            <person name="Yoshida Y."/>
            <person name="Ohtoshi R."/>
            <person name="Malay A.D."/>
            <person name="Moran D.A.P."/>
            <person name="Tomita M."/>
            <person name="Numata K."/>
            <person name="Arakawa K."/>
        </authorList>
    </citation>
    <scope>NUCLEOTIDE SEQUENCE</scope>
</reference>